<evidence type="ECO:0000256" key="1">
    <source>
        <dbReference type="SAM" id="MobiDB-lite"/>
    </source>
</evidence>
<organism evidence="2 3">
    <name type="scientific">Cercophora newfieldiana</name>
    <dbReference type="NCBI Taxonomy" id="92897"/>
    <lineage>
        <taxon>Eukaryota</taxon>
        <taxon>Fungi</taxon>
        <taxon>Dikarya</taxon>
        <taxon>Ascomycota</taxon>
        <taxon>Pezizomycotina</taxon>
        <taxon>Sordariomycetes</taxon>
        <taxon>Sordariomycetidae</taxon>
        <taxon>Sordariales</taxon>
        <taxon>Lasiosphaeriaceae</taxon>
        <taxon>Cercophora</taxon>
    </lineage>
</organism>
<dbReference type="Proteomes" id="UP001174936">
    <property type="component" value="Unassembled WGS sequence"/>
</dbReference>
<dbReference type="AlphaFoldDB" id="A0AA39YRH3"/>
<evidence type="ECO:0000313" key="3">
    <source>
        <dbReference type="Proteomes" id="UP001174936"/>
    </source>
</evidence>
<proteinExistence type="predicted"/>
<comment type="caution">
    <text evidence="2">The sequence shown here is derived from an EMBL/GenBank/DDBJ whole genome shotgun (WGS) entry which is preliminary data.</text>
</comment>
<feature type="region of interest" description="Disordered" evidence="1">
    <location>
        <begin position="224"/>
        <end position="273"/>
    </location>
</feature>
<accession>A0AA39YRH3</accession>
<feature type="compositionally biased region" description="Polar residues" evidence="1">
    <location>
        <begin position="168"/>
        <end position="197"/>
    </location>
</feature>
<sequence>MDLELLSWGLTRTSRNPLCFLSHTAQPTPRSSSCISVFPASQTQGEGEKTRLLLDPRPTQSRPTTRYYELGRSQADSQALSNFARSRRNRPVCCDGHRQLGRYVATRIACPAMAHKTAEGVRIASHRIAGLWAPGSARRLVVPLVVLLAGRHCRARPPTLARTPPFQPSSSQLTASHSPPQPSKRSFSDATLQTSIPTEVRYPRSTKVDLSFVSPAIQPTTAFASPFGVTTTRENTETHTPGGGNLSSNLATRKYSSSKTVWQADSEPTPRLS</sequence>
<dbReference type="EMBL" id="JAULSV010000001">
    <property type="protein sequence ID" value="KAK0657303.1"/>
    <property type="molecule type" value="Genomic_DNA"/>
</dbReference>
<name>A0AA39YRH3_9PEZI</name>
<reference evidence="2" key="1">
    <citation type="submission" date="2023-06" db="EMBL/GenBank/DDBJ databases">
        <title>Genome-scale phylogeny and comparative genomics of the fungal order Sordariales.</title>
        <authorList>
            <consortium name="Lawrence Berkeley National Laboratory"/>
            <person name="Hensen N."/>
            <person name="Bonometti L."/>
            <person name="Westerberg I."/>
            <person name="Brannstrom I.O."/>
            <person name="Guillou S."/>
            <person name="Cros-Aarteil S."/>
            <person name="Calhoun S."/>
            <person name="Haridas S."/>
            <person name="Kuo A."/>
            <person name="Mondo S."/>
            <person name="Pangilinan J."/>
            <person name="Riley R."/>
            <person name="Labutti K."/>
            <person name="Andreopoulos B."/>
            <person name="Lipzen A."/>
            <person name="Chen C."/>
            <person name="Yanf M."/>
            <person name="Daum C."/>
            <person name="Ng V."/>
            <person name="Clum A."/>
            <person name="Steindorff A."/>
            <person name="Ohm R."/>
            <person name="Martin F."/>
            <person name="Silar P."/>
            <person name="Natvig D."/>
            <person name="Lalanne C."/>
            <person name="Gautier V."/>
            <person name="Ament-Velasquez S.L."/>
            <person name="Kruys A."/>
            <person name="Hutchinson M.I."/>
            <person name="Powell A.J."/>
            <person name="Barry K."/>
            <person name="Miller A.N."/>
            <person name="Grigoriev I.V."/>
            <person name="Debuchy R."/>
            <person name="Gladieux P."/>
            <person name="Thoren M.H."/>
            <person name="Johannesson H."/>
        </authorList>
    </citation>
    <scope>NUCLEOTIDE SEQUENCE</scope>
    <source>
        <strain evidence="2">SMH2532-1</strain>
    </source>
</reference>
<keyword evidence="3" id="KW-1185">Reference proteome</keyword>
<protein>
    <submittedName>
        <fullName evidence="2">Uncharacterized protein</fullName>
    </submittedName>
</protein>
<feature type="compositionally biased region" description="Polar residues" evidence="1">
    <location>
        <begin position="246"/>
        <end position="263"/>
    </location>
</feature>
<gene>
    <name evidence="2" type="ORF">B0T16DRAFT_57556</name>
</gene>
<feature type="region of interest" description="Disordered" evidence="1">
    <location>
        <begin position="156"/>
        <end position="198"/>
    </location>
</feature>
<evidence type="ECO:0000313" key="2">
    <source>
        <dbReference type="EMBL" id="KAK0657303.1"/>
    </source>
</evidence>